<keyword evidence="3" id="KW-1185">Reference proteome</keyword>
<keyword evidence="1" id="KW-1133">Transmembrane helix</keyword>
<dbReference type="InterPro" id="IPR019675">
    <property type="entry name" value="DUF2550"/>
</dbReference>
<feature type="transmembrane region" description="Helical" evidence="1">
    <location>
        <begin position="6"/>
        <end position="27"/>
    </location>
</feature>
<keyword evidence="1" id="KW-0472">Membrane</keyword>
<dbReference type="OrthoDB" id="4793422at2"/>
<gene>
    <name evidence="2" type="ORF">FHP06_07420</name>
</gene>
<organism evidence="2 3">
    <name type="scientific">Aeromicrobium terrae</name>
    <dbReference type="NCBI Taxonomy" id="2498846"/>
    <lineage>
        <taxon>Bacteria</taxon>
        <taxon>Bacillati</taxon>
        <taxon>Actinomycetota</taxon>
        <taxon>Actinomycetes</taxon>
        <taxon>Propionibacteriales</taxon>
        <taxon>Nocardioidaceae</taxon>
        <taxon>Aeromicrobium</taxon>
    </lineage>
</organism>
<sequence length="148" mass="16403">MPIWLWLVDSLALVVVLAALVVVGLVARRRLVARGGSTFDLSINRHAEAAPKGWTLGVAVYRDNALEWYRTFSFAWWPRYRFERGELVVHERREPVGAETFALHAGHVVVGVQHSSGVRQMAMSPSALTGLLAWMESSPPGQSVNNVL</sequence>
<dbReference type="EMBL" id="VDUX01000003">
    <property type="protein sequence ID" value="TXL61254.1"/>
    <property type="molecule type" value="Genomic_DNA"/>
</dbReference>
<keyword evidence="1" id="KW-0812">Transmembrane</keyword>
<name>A0A5C8NHA5_9ACTN</name>
<reference evidence="2 3" key="1">
    <citation type="submission" date="2019-06" db="EMBL/GenBank/DDBJ databases">
        <title>Aeromicrobium sp. nov., isolated from a maize field.</title>
        <authorList>
            <person name="Lin S.-Y."/>
            <person name="Tsai C.-F."/>
            <person name="Young C.-C."/>
        </authorList>
    </citation>
    <scope>NUCLEOTIDE SEQUENCE [LARGE SCALE GENOMIC DNA]</scope>
    <source>
        <strain evidence="2 3">CC-CFT486</strain>
    </source>
</reference>
<dbReference type="Pfam" id="PF10739">
    <property type="entry name" value="DUF2550"/>
    <property type="match status" value="1"/>
</dbReference>
<evidence type="ECO:0000313" key="2">
    <source>
        <dbReference type="EMBL" id="TXL61254.1"/>
    </source>
</evidence>
<proteinExistence type="predicted"/>
<accession>A0A5C8NHA5</accession>
<dbReference type="RefSeq" id="WP_147685377.1">
    <property type="nucleotide sequence ID" value="NZ_VDUX01000003.1"/>
</dbReference>
<dbReference type="Proteomes" id="UP000321571">
    <property type="component" value="Unassembled WGS sequence"/>
</dbReference>
<dbReference type="AlphaFoldDB" id="A0A5C8NHA5"/>
<protein>
    <submittedName>
        <fullName evidence="2">DUF2550 family protein</fullName>
    </submittedName>
</protein>
<evidence type="ECO:0000256" key="1">
    <source>
        <dbReference type="SAM" id="Phobius"/>
    </source>
</evidence>
<comment type="caution">
    <text evidence="2">The sequence shown here is derived from an EMBL/GenBank/DDBJ whole genome shotgun (WGS) entry which is preliminary data.</text>
</comment>
<evidence type="ECO:0000313" key="3">
    <source>
        <dbReference type="Proteomes" id="UP000321571"/>
    </source>
</evidence>